<dbReference type="Proteomes" id="UP001085076">
    <property type="component" value="Miscellaneous, Linkage group lg04"/>
</dbReference>
<accession>A0A9D5HGF7</accession>
<proteinExistence type="predicted"/>
<feature type="compositionally biased region" description="Low complexity" evidence="1">
    <location>
        <begin position="142"/>
        <end position="160"/>
    </location>
</feature>
<sequence>MAVLVGRSRRWCGRVLGGKNKELVTKADVSQRGENWPGEAGPWAVSWSRLGELVSGEEQWPELVGLARLGAGKGEEGGESGRRALPGAEVDSATGRAGFDGSSSELGVVKPQDVVLSPLLHLPSSSFSPISLYPRPPPAEFPASQPQSSPRRSSAPYRPSVQPQWPTSCAPPLLGPPTPLAAHSTAARQTSSANSESCSARSCASSASPHASRRRVVRVTPSQSRSGLSLTGADPDEQRQPELPLAERALASPSACGALATQLRSSVISVDADE</sequence>
<evidence type="ECO:0000313" key="3">
    <source>
        <dbReference type="Proteomes" id="UP001085076"/>
    </source>
</evidence>
<organism evidence="2 3">
    <name type="scientific">Dioscorea zingiberensis</name>
    <dbReference type="NCBI Taxonomy" id="325984"/>
    <lineage>
        <taxon>Eukaryota</taxon>
        <taxon>Viridiplantae</taxon>
        <taxon>Streptophyta</taxon>
        <taxon>Embryophyta</taxon>
        <taxon>Tracheophyta</taxon>
        <taxon>Spermatophyta</taxon>
        <taxon>Magnoliopsida</taxon>
        <taxon>Liliopsida</taxon>
        <taxon>Dioscoreales</taxon>
        <taxon>Dioscoreaceae</taxon>
        <taxon>Dioscorea</taxon>
    </lineage>
</organism>
<feature type="region of interest" description="Disordered" evidence="1">
    <location>
        <begin position="71"/>
        <end position="105"/>
    </location>
</feature>
<dbReference type="EMBL" id="JAGGNH010000004">
    <property type="protein sequence ID" value="KAJ0975540.1"/>
    <property type="molecule type" value="Genomic_DNA"/>
</dbReference>
<reference evidence="2" key="2">
    <citation type="journal article" date="2022" name="Hortic Res">
        <title>The genome of Dioscorea zingiberensis sheds light on the biosynthesis, origin and evolution of the medicinally important diosgenin saponins.</title>
        <authorList>
            <person name="Li Y."/>
            <person name="Tan C."/>
            <person name="Li Z."/>
            <person name="Guo J."/>
            <person name="Li S."/>
            <person name="Chen X."/>
            <person name="Wang C."/>
            <person name="Dai X."/>
            <person name="Yang H."/>
            <person name="Song W."/>
            <person name="Hou L."/>
            <person name="Xu J."/>
            <person name="Tong Z."/>
            <person name="Xu A."/>
            <person name="Yuan X."/>
            <person name="Wang W."/>
            <person name="Yang Q."/>
            <person name="Chen L."/>
            <person name="Sun Z."/>
            <person name="Wang K."/>
            <person name="Pan B."/>
            <person name="Chen J."/>
            <person name="Bao Y."/>
            <person name="Liu F."/>
            <person name="Qi X."/>
            <person name="Gang D.R."/>
            <person name="Wen J."/>
            <person name="Li J."/>
        </authorList>
    </citation>
    <scope>NUCLEOTIDE SEQUENCE</scope>
    <source>
        <strain evidence="2">Dzin_1.0</strain>
    </source>
</reference>
<dbReference type="AlphaFoldDB" id="A0A9D5HGF7"/>
<feature type="compositionally biased region" description="Basic and acidic residues" evidence="1">
    <location>
        <begin position="73"/>
        <end position="82"/>
    </location>
</feature>
<feature type="region of interest" description="Disordered" evidence="1">
    <location>
        <begin position="131"/>
        <end position="245"/>
    </location>
</feature>
<keyword evidence="3" id="KW-1185">Reference proteome</keyword>
<feature type="compositionally biased region" description="Low complexity" evidence="1">
    <location>
        <begin position="191"/>
        <end position="210"/>
    </location>
</feature>
<name>A0A9D5HGF7_9LILI</name>
<evidence type="ECO:0000256" key="1">
    <source>
        <dbReference type="SAM" id="MobiDB-lite"/>
    </source>
</evidence>
<reference evidence="2" key="1">
    <citation type="submission" date="2021-03" db="EMBL/GenBank/DDBJ databases">
        <authorList>
            <person name="Li Z."/>
            <person name="Yang C."/>
        </authorList>
    </citation>
    <scope>NUCLEOTIDE SEQUENCE</scope>
    <source>
        <strain evidence="2">Dzin_1.0</strain>
        <tissue evidence="2">Leaf</tissue>
    </source>
</reference>
<protein>
    <submittedName>
        <fullName evidence="2">Uncharacterized protein</fullName>
    </submittedName>
</protein>
<comment type="caution">
    <text evidence="2">The sequence shown here is derived from an EMBL/GenBank/DDBJ whole genome shotgun (WGS) entry which is preliminary data.</text>
</comment>
<evidence type="ECO:0000313" key="2">
    <source>
        <dbReference type="EMBL" id="KAJ0975540.1"/>
    </source>
</evidence>
<gene>
    <name evidence="2" type="ORF">J5N97_017505</name>
</gene>
<feature type="compositionally biased region" description="Polar residues" evidence="1">
    <location>
        <begin position="220"/>
        <end position="229"/>
    </location>
</feature>